<feature type="domain" description="Lumazine-binding" evidence="2">
    <location>
        <begin position="99"/>
        <end position="195"/>
    </location>
</feature>
<dbReference type="GO" id="GO:0004746">
    <property type="term" value="F:riboflavin synthase activity"/>
    <property type="evidence" value="ECO:0007669"/>
    <property type="project" value="UniProtKB-EC"/>
</dbReference>
<dbReference type="CDD" id="cd00402">
    <property type="entry name" value="Riboflavin_synthase_like"/>
    <property type="match status" value="1"/>
</dbReference>
<gene>
    <name evidence="3" type="primary">ribE</name>
    <name evidence="3" type="ORF">CARN1_0416</name>
</gene>
<dbReference type="Gene3D" id="2.40.30.20">
    <property type="match status" value="2"/>
</dbReference>
<dbReference type="InterPro" id="IPR023366">
    <property type="entry name" value="ATP_synth_asu-like_sf"/>
</dbReference>
<dbReference type="AlphaFoldDB" id="E6PEA0"/>
<comment type="caution">
    <text evidence="3">The sequence shown here is derived from an EMBL/GenBank/DDBJ whole genome shotgun (WGS) entry which is preliminary data.</text>
</comment>
<sequence>MFSGLIAYGGRVAEMQRDERGGVRLVVVCEGVEREHPEVKDSIAVDGVCLTATEVLGDRIAFDVIPETIERSTLGARTPGDRVNLEYSLRVGDRMGGHFVYAHVDARARVIARTPEGQGERMRIERPARIADGIVEKGYVAVDGVSLTVAATGPDWFELALIPETIGRTTLGARPVGSEVNLEIDPLARYVAAALGARR</sequence>
<keyword evidence="1" id="KW-0677">Repeat</keyword>
<proteinExistence type="predicted"/>
<dbReference type="PROSITE" id="PS51177">
    <property type="entry name" value="LUMAZINE_BIND"/>
    <property type="match status" value="2"/>
</dbReference>
<dbReference type="EC" id="2.5.1.9" evidence="3"/>
<dbReference type="InterPro" id="IPR026017">
    <property type="entry name" value="Lumazine-bd_dom"/>
</dbReference>
<name>E6PEA0_9ZZZZ</name>
<evidence type="ECO:0000256" key="1">
    <source>
        <dbReference type="ARBA" id="ARBA00022737"/>
    </source>
</evidence>
<dbReference type="EMBL" id="CABL01000003">
    <property type="protein sequence ID" value="CBH74785.1"/>
    <property type="molecule type" value="Genomic_DNA"/>
</dbReference>
<dbReference type="SUPFAM" id="SSF63380">
    <property type="entry name" value="Riboflavin synthase domain-like"/>
    <property type="match status" value="2"/>
</dbReference>
<dbReference type="InterPro" id="IPR001783">
    <property type="entry name" value="Lumazine-bd"/>
</dbReference>
<dbReference type="InterPro" id="IPR017938">
    <property type="entry name" value="Riboflavin_synthase-like_b-brl"/>
</dbReference>
<evidence type="ECO:0000259" key="2">
    <source>
        <dbReference type="PROSITE" id="PS51177"/>
    </source>
</evidence>
<protein>
    <submittedName>
        <fullName evidence="3">Riboflavin synthase (Alpha subunit)</fullName>
        <ecNumber evidence="3">2.5.1.9</ecNumber>
    </submittedName>
</protein>
<accession>E6PEA0</accession>
<dbReference type="NCBIfam" id="TIGR00187">
    <property type="entry name" value="ribE"/>
    <property type="match status" value="1"/>
</dbReference>
<feature type="domain" description="Lumazine-binding" evidence="2">
    <location>
        <begin position="1"/>
        <end position="98"/>
    </location>
</feature>
<dbReference type="NCBIfam" id="NF006767">
    <property type="entry name" value="PRK09289.1"/>
    <property type="match status" value="1"/>
</dbReference>
<reference evidence="3" key="1">
    <citation type="submission" date="2009-10" db="EMBL/GenBank/DDBJ databases">
        <title>Diversity of trophic interactions inside an arsenic-rich microbial ecosystem.</title>
        <authorList>
            <person name="Bertin P.N."/>
            <person name="Heinrich-Salmeron A."/>
            <person name="Pelletier E."/>
            <person name="Goulhen-Chollet F."/>
            <person name="Arsene-Ploetze F."/>
            <person name="Gallien S."/>
            <person name="Calteau A."/>
            <person name="Vallenet D."/>
            <person name="Casiot C."/>
            <person name="Chane-Woon-Ming B."/>
            <person name="Giloteaux L."/>
            <person name="Barakat M."/>
            <person name="Bonnefoy V."/>
            <person name="Bruneel O."/>
            <person name="Chandler M."/>
            <person name="Cleiss J."/>
            <person name="Duran R."/>
            <person name="Elbaz-Poulichet F."/>
            <person name="Fonknechten N."/>
            <person name="Lauga B."/>
            <person name="Mornico D."/>
            <person name="Ortet P."/>
            <person name="Schaeffer C."/>
            <person name="Siguier P."/>
            <person name="Alexander Thil Smith A."/>
            <person name="Van Dorsselaer A."/>
            <person name="Weissenbach J."/>
            <person name="Medigue C."/>
            <person name="Le Paslier D."/>
        </authorList>
    </citation>
    <scope>NUCLEOTIDE SEQUENCE</scope>
</reference>
<dbReference type="Pfam" id="PF00677">
    <property type="entry name" value="Lum_binding"/>
    <property type="match status" value="2"/>
</dbReference>
<dbReference type="PIRSF" id="PIRSF000498">
    <property type="entry name" value="Riboflavin_syn_A"/>
    <property type="match status" value="1"/>
</dbReference>
<keyword evidence="3" id="KW-0808">Transferase</keyword>
<evidence type="ECO:0000313" key="3">
    <source>
        <dbReference type="EMBL" id="CBH74785.1"/>
    </source>
</evidence>
<organism evidence="3">
    <name type="scientific">mine drainage metagenome</name>
    <dbReference type="NCBI Taxonomy" id="410659"/>
    <lineage>
        <taxon>unclassified sequences</taxon>
        <taxon>metagenomes</taxon>
        <taxon>ecological metagenomes</taxon>
    </lineage>
</organism>
<dbReference type="PANTHER" id="PTHR21098:SF0">
    <property type="entry name" value="RIBOFLAVIN SYNTHASE"/>
    <property type="match status" value="1"/>
</dbReference>
<dbReference type="PANTHER" id="PTHR21098">
    <property type="entry name" value="RIBOFLAVIN SYNTHASE ALPHA CHAIN"/>
    <property type="match status" value="1"/>
</dbReference>
<dbReference type="GO" id="GO:0009231">
    <property type="term" value="P:riboflavin biosynthetic process"/>
    <property type="evidence" value="ECO:0007669"/>
    <property type="project" value="TreeGrafter"/>
</dbReference>